<protein>
    <submittedName>
        <fullName evidence="5">Uncharacterized protein</fullName>
    </submittedName>
</protein>
<accession>A0A9P0CB74</accession>
<reference evidence="5" key="1">
    <citation type="submission" date="2021-12" db="EMBL/GenBank/DDBJ databases">
        <authorList>
            <person name="King R."/>
        </authorList>
    </citation>
    <scope>NUCLEOTIDE SEQUENCE</scope>
</reference>
<comment type="similarity">
    <text evidence="1 4">Belongs to the glycosyl hydrolase 1 family.</text>
</comment>
<sequence>MMKELGLDFYRFSISWSRILPNGFADKINQPGIEYYNNLINEMIDNNITPFVTIYHWDLPYNLQKLGGWANPLVIDWFTDFSKILFDKFGDRVQYWMTINEPKQICYEGYGSDMKAPFLNVTGVADYTCAKNVLLAHAKAYHLYDKEYRKLQNGTIGISISCSWYEPASDSENDYQAAMDARQFDCGQYAHPIFSNEGDFPIEMKLNIALKSVWQGFPRSRLPELSAAEIAFIKGTSDFFGLNAYTTKLTYRETSSQGMYPVPSYMDDMGAVMVADPSWPQSHSAWLQASLNYTWFSEIDPKFLLPIRLVIWHKTWELVQHGEFLENATVRSSYILCI</sequence>
<evidence type="ECO:0000313" key="6">
    <source>
        <dbReference type="Proteomes" id="UP001153714"/>
    </source>
</evidence>
<dbReference type="GO" id="GO:0005975">
    <property type="term" value="P:carbohydrate metabolic process"/>
    <property type="evidence" value="ECO:0007669"/>
    <property type="project" value="InterPro"/>
</dbReference>
<dbReference type="PANTHER" id="PTHR10353">
    <property type="entry name" value="GLYCOSYL HYDROLASE"/>
    <property type="match status" value="1"/>
</dbReference>
<dbReference type="EMBL" id="OU893338">
    <property type="protein sequence ID" value="CAH0763461.1"/>
    <property type="molecule type" value="Genomic_DNA"/>
</dbReference>
<dbReference type="InterPro" id="IPR001360">
    <property type="entry name" value="Glyco_hydro_1"/>
</dbReference>
<evidence type="ECO:0000256" key="1">
    <source>
        <dbReference type="ARBA" id="ARBA00010838"/>
    </source>
</evidence>
<dbReference type="OrthoDB" id="65569at2759"/>
<keyword evidence="2" id="KW-0378">Hydrolase</keyword>
<dbReference type="InterPro" id="IPR017853">
    <property type="entry name" value="GH"/>
</dbReference>
<gene>
    <name evidence="5" type="ORF">DIATSA_LOCUS12212</name>
</gene>
<dbReference type="GO" id="GO:0008422">
    <property type="term" value="F:beta-glucosidase activity"/>
    <property type="evidence" value="ECO:0007669"/>
    <property type="project" value="TreeGrafter"/>
</dbReference>
<evidence type="ECO:0000256" key="2">
    <source>
        <dbReference type="ARBA" id="ARBA00022801"/>
    </source>
</evidence>
<evidence type="ECO:0000256" key="3">
    <source>
        <dbReference type="ARBA" id="ARBA00023295"/>
    </source>
</evidence>
<dbReference type="Pfam" id="PF00232">
    <property type="entry name" value="Glyco_hydro_1"/>
    <property type="match status" value="1"/>
</dbReference>
<proteinExistence type="inferred from homology"/>
<dbReference type="Gene3D" id="3.20.20.80">
    <property type="entry name" value="Glycosidases"/>
    <property type="match status" value="1"/>
</dbReference>
<dbReference type="Proteomes" id="UP001153714">
    <property type="component" value="Chromosome 7"/>
</dbReference>
<keyword evidence="3" id="KW-0326">Glycosidase</keyword>
<dbReference type="AlphaFoldDB" id="A0A9P0CB74"/>
<keyword evidence="6" id="KW-1185">Reference proteome</keyword>
<evidence type="ECO:0000313" key="5">
    <source>
        <dbReference type="EMBL" id="CAH0763461.1"/>
    </source>
</evidence>
<dbReference type="PANTHER" id="PTHR10353:SF36">
    <property type="entry name" value="LP05116P"/>
    <property type="match status" value="1"/>
</dbReference>
<reference evidence="5" key="2">
    <citation type="submission" date="2022-10" db="EMBL/GenBank/DDBJ databases">
        <authorList>
            <consortium name="ENA_rothamsted_submissions"/>
            <consortium name="culmorum"/>
            <person name="King R."/>
        </authorList>
    </citation>
    <scope>NUCLEOTIDE SEQUENCE</scope>
</reference>
<name>A0A9P0CB74_9NEOP</name>
<evidence type="ECO:0000256" key="4">
    <source>
        <dbReference type="RuleBase" id="RU003690"/>
    </source>
</evidence>
<dbReference type="SUPFAM" id="SSF51445">
    <property type="entry name" value="(Trans)glycosidases"/>
    <property type="match status" value="1"/>
</dbReference>
<organism evidence="5 6">
    <name type="scientific">Diatraea saccharalis</name>
    <name type="common">sugarcane borer</name>
    <dbReference type="NCBI Taxonomy" id="40085"/>
    <lineage>
        <taxon>Eukaryota</taxon>
        <taxon>Metazoa</taxon>
        <taxon>Ecdysozoa</taxon>
        <taxon>Arthropoda</taxon>
        <taxon>Hexapoda</taxon>
        <taxon>Insecta</taxon>
        <taxon>Pterygota</taxon>
        <taxon>Neoptera</taxon>
        <taxon>Endopterygota</taxon>
        <taxon>Lepidoptera</taxon>
        <taxon>Glossata</taxon>
        <taxon>Ditrysia</taxon>
        <taxon>Pyraloidea</taxon>
        <taxon>Crambidae</taxon>
        <taxon>Crambinae</taxon>
        <taxon>Diatraea</taxon>
    </lineage>
</organism>